<keyword evidence="3" id="KW-1185">Reference proteome</keyword>
<name>G0QZW7_ICHMU</name>
<dbReference type="EMBL" id="GL984171">
    <property type="protein sequence ID" value="EGR29229.1"/>
    <property type="molecule type" value="Genomic_DNA"/>
</dbReference>
<protein>
    <submittedName>
        <fullName evidence="2">Uncharacterized protein</fullName>
    </submittedName>
</protein>
<dbReference type="AlphaFoldDB" id="G0QZW7"/>
<sequence length="118" mass="14025">MVSLYIEEKFIDDNALNLLSEYFKDFIYNLITKLKTRQQFKKIISPEEIKKDVLFIIQNDQKLVYKAIKTLLTDQQFMNFYKQKKCVPDTVPAPGKNNISDIDDDKISEDEEEYDEED</sequence>
<dbReference type="Proteomes" id="UP000008983">
    <property type="component" value="Unassembled WGS sequence"/>
</dbReference>
<dbReference type="GeneID" id="14905335"/>
<reference evidence="2 3" key="1">
    <citation type="submission" date="2011-07" db="EMBL/GenBank/DDBJ databases">
        <authorList>
            <person name="Coyne R."/>
            <person name="Brami D."/>
            <person name="Johnson J."/>
            <person name="Hostetler J."/>
            <person name="Hannick L."/>
            <person name="Clark T."/>
            <person name="Cassidy-Hanley D."/>
            <person name="Inman J."/>
        </authorList>
    </citation>
    <scope>NUCLEOTIDE SEQUENCE [LARGE SCALE GENOMIC DNA]</scope>
    <source>
        <strain evidence="2 3">G5</strain>
    </source>
</reference>
<feature type="region of interest" description="Disordered" evidence="1">
    <location>
        <begin position="88"/>
        <end position="118"/>
    </location>
</feature>
<feature type="compositionally biased region" description="Acidic residues" evidence="1">
    <location>
        <begin position="101"/>
        <end position="118"/>
    </location>
</feature>
<evidence type="ECO:0000313" key="3">
    <source>
        <dbReference type="Proteomes" id="UP000008983"/>
    </source>
</evidence>
<accession>G0QZW7</accession>
<dbReference type="eggNOG" id="ENOG502R2ZN">
    <property type="taxonomic scope" value="Eukaryota"/>
</dbReference>
<proteinExistence type="predicted"/>
<evidence type="ECO:0000256" key="1">
    <source>
        <dbReference type="SAM" id="MobiDB-lite"/>
    </source>
</evidence>
<evidence type="ECO:0000313" key="2">
    <source>
        <dbReference type="EMBL" id="EGR29229.1"/>
    </source>
</evidence>
<gene>
    <name evidence="2" type="ORF">IMG5_160280</name>
</gene>
<organism evidence="2 3">
    <name type="scientific">Ichthyophthirius multifiliis</name>
    <name type="common">White spot disease agent</name>
    <name type="synonym">Ich</name>
    <dbReference type="NCBI Taxonomy" id="5932"/>
    <lineage>
        <taxon>Eukaryota</taxon>
        <taxon>Sar</taxon>
        <taxon>Alveolata</taxon>
        <taxon>Ciliophora</taxon>
        <taxon>Intramacronucleata</taxon>
        <taxon>Oligohymenophorea</taxon>
        <taxon>Hymenostomatida</taxon>
        <taxon>Ophryoglenina</taxon>
        <taxon>Ichthyophthirius</taxon>
    </lineage>
</organism>
<dbReference type="RefSeq" id="XP_004030465.1">
    <property type="nucleotide sequence ID" value="XM_004030417.1"/>
</dbReference>
<dbReference type="InParanoid" id="G0QZW7"/>
<dbReference type="OrthoDB" id="10527474at2759"/>